<dbReference type="PANTHER" id="PTHR33165">
    <property type="entry name" value="F-BOX DOMAIN CONTAINING PROTEIN-LIKE-RELATED"/>
    <property type="match status" value="1"/>
</dbReference>
<protein>
    <recommendedName>
        <fullName evidence="1">KIB1-4 beta-propeller domain-containing protein</fullName>
    </recommendedName>
</protein>
<dbReference type="AlphaFoldDB" id="N1QVG8"/>
<dbReference type="PANTHER" id="PTHR33165:SF89">
    <property type="entry name" value="DUF295 DOMAIN-CONTAINING PROTEIN"/>
    <property type="match status" value="1"/>
</dbReference>
<dbReference type="ExpressionAtlas" id="N1QVG8">
    <property type="expression patterns" value="baseline"/>
</dbReference>
<dbReference type="InterPro" id="IPR005174">
    <property type="entry name" value="KIB1-4_b-propeller"/>
</dbReference>
<evidence type="ECO:0000259" key="1">
    <source>
        <dbReference type="Pfam" id="PF03478"/>
    </source>
</evidence>
<dbReference type="Pfam" id="PF03478">
    <property type="entry name" value="Beta-prop_KIB1-4"/>
    <property type="match status" value="1"/>
</dbReference>
<name>N1QVG8_AEGTA</name>
<reference evidence="2" key="1">
    <citation type="submission" date="2015-06" db="UniProtKB">
        <authorList>
            <consortium name="EnsemblPlants"/>
        </authorList>
    </citation>
    <scope>IDENTIFICATION</scope>
</reference>
<feature type="domain" description="KIB1-4 beta-propeller" evidence="1">
    <location>
        <begin position="129"/>
        <end position="240"/>
    </location>
</feature>
<proteinExistence type="predicted"/>
<evidence type="ECO:0000313" key="2">
    <source>
        <dbReference type="EnsemblPlants" id="EMT12882"/>
    </source>
</evidence>
<dbReference type="EnsemblPlants" id="EMT12882">
    <property type="protein sequence ID" value="EMT12882"/>
    <property type="gene ID" value="F775_02452"/>
</dbReference>
<accession>N1QVG8</accession>
<organism evidence="2">
    <name type="scientific">Aegilops tauschii</name>
    <name type="common">Tausch's goatgrass</name>
    <name type="synonym">Aegilops squarrosa</name>
    <dbReference type="NCBI Taxonomy" id="37682"/>
    <lineage>
        <taxon>Eukaryota</taxon>
        <taxon>Viridiplantae</taxon>
        <taxon>Streptophyta</taxon>
        <taxon>Embryophyta</taxon>
        <taxon>Tracheophyta</taxon>
        <taxon>Spermatophyta</taxon>
        <taxon>Magnoliopsida</taxon>
        <taxon>Liliopsida</taxon>
        <taxon>Poales</taxon>
        <taxon>Poaceae</taxon>
        <taxon>BOP clade</taxon>
        <taxon>Pooideae</taxon>
        <taxon>Triticodae</taxon>
        <taxon>Triticeae</taxon>
        <taxon>Triticinae</taxon>
        <taxon>Aegilops</taxon>
    </lineage>
</organism>
<sequence length="279" mass="31511">MALSAAHRARSWRDWVGLDAGPAGLVAEHVLRNDVVDFVRFRAASRAWRACSTHLRAQGVLDRRFHPRRWIMLPETFNVGDRRRLFNVFTGKSVHKALPVQEPRRCRPRLLCHVEEHISLVETTTTANQPPQLVAVADHKTHTDAFKIPMYEERTRMFLVENNGELILCLHARPEPHIQSTLTSCGVYQVDFDGKKTVALHGLSGKVLFLGRRRSLMAAAGVSPNINGDTAYLCYPSPKDDPIYAIDLLGGGHVEHKFAKDDATYCLSCYVIDYNRECI</sequence>